<name>M6CP01_9LEPT</name>
<reference evidence="2 3" key="1">
    <citation type="submission" date="2013-01" db="EMBL/GenBank/DDBJ databases">
        <authorList>
            <person name="Harkins D.M."/>
            <person name="Durkin A.S."/>
            <person name="Brinkac L.M."/>
            <person name="Haft D.H."/>
            <person name="Selengut J.D."/>
            <person name="Sanka R."/>
            <person name="DePew J."/>
            <person name="Purushe J."/>
            <person name="Galloway R.L."/>
            <person name="Vinetz J.M."/>
            <person name="Sutton G.G."/>
            <person name="Nierman W.C."/>
            <person name="Fouts D.E."/>
        </authorList>
    </citation>
    <scope>NUCLEOTIDE SEQUENCE [LARGE SCALE GENOMIC DNA]</scope>
    <source>
        <strain evidence="2 3">79601</strain>
    </source>
</reference>
<keyword evidence="1" id="KW-0472">Membrane</keyword>
<accession>M6CP01</accession>
<dbReference type="AlphaFoldDB" id="M6CP01"/>
<proteinExistence type="predicted"/>
<evidence type="ECO:0000256" key="1">
    <source>
        <dbReference type="SAM" id="Phobius"/>
    </source>
</evidence>
<dbReference type="EMBL" id="ANIK01000123">
    <property type="protein sequence ID" value="EMJ90568.1"/>
    <property type="molecule type" value="Genomic_DNA"/>
</dbReference>
<gene>
    <name evidence="2" type="ORF">LEP1GSC194_3865</name>
</gene>
<organism evidence="2 3">
    <name type="scientific">Leptospira alstonii serovar Sichuan str. 79601</name>
    <dbReference type="NCBI Taxonomy" id="1218565"/>
    <lineage>
        <taxon>Bacteria</taxon>
        <taxon>Pseudomonadati</taxon>
        <taxon>Spirochaetota</taxon>
        <taxon>Spirochaetia</taxon>
        <taxon>Leptospirales</taxon>
        <taxon>Leptospiraceae</taxon>
        <taxon>Leptospira</taxon>
    </lineage>
</organism>
<keyword evidence="1" id="KW-1133">Transmembrane helix</keyword>
<protein>
    <submittedName>
        <fullName evidence="2">Uncharacterized protein</fullName>
    </submittedName>
</protein>
<keyword evidence="1" id="KW-0812">Transmembrane</keyword>
<evidence type="ECO:0000313" key="3">
    <source>
        <dbReference type="Proteomes" id="UP000011988"/>
    </source>
</evidence>
<dbReference type="Proteomes" id="UP000011988">
    <property type="component" value="Unassembled WGS sequence"/>
</dbReference>
<evidence type="ECO:0000313" key="2">
    <source>
        <dbReference type="EMBL" id="EMJ90568.1"/>
    </source>
</evidence>
<comment type="caution">
    <text evidence="2">The sequence shown here is derived from an EMBL/GenBank/DDBJ whole genome shotgun (WGS) entry which is preliminary data.</text>
</comment>
<feature type="transmembrane region" description="Helical" evidence="1">
    <location>
        <begin position="205"/>
        <end position="232"/>
    </location>
</feature>
<feature type="transmembrane region" description="Helical" evidence="1">
    <location>
        <begin position="175"/>
        <end position="199"/>
    </location>
</feature>
<dbReference type="PATRIC" id="fig|1218565.3.peg.4535"/>
<dbReference type="RefSeq" id="WP_020775377.1">
    <property type="nucleotide sequence ID" value="NZ_ANIK01000123.1"/>
</dbReference>
<sequence length="314" mass="35954">MTKFLLISSVYTLDFIKQIRTELYSRNYDSQINLPDISIDSESNRHLLLNELDKFQGVICFLDYSDPEMHGRSAIINYYRNATRELGKYFAIYLLNNPLHGEIINDPDTVDGSELSENQIANNIAETYKSLVLFQLSSSRLVLTDENKQKIGSYIKDAIDDLKDRELYESKMATISLFFSISILIVGTLISIIGIDYIIQGTTELFSYSIILKLLQKILVLSVTGIISKILFNLYNSKRHLVDTLMNRIHAINYGDLYIKVFEGKIDREEFSKIFKDWSVNISASDNADSFPNYDLSSLKDLIEGLLKKNESKS</sequence>